<dbReference type="SUPFAM" id="SSF50249">
    <property type="entry name" value="Nucleic acid-binding proteins"/>
    <property type="match status" value="1"/>
</dbReference>
<organism evidence="8">
    <name type="scientific">Fonticula alba</name>
    <name type="common">Slime mold</name>
    <dbReference type="NCBI Taxonomy" id="691883"/>
    <lineage>
        <taxon>Eukaryota</taxon>
        <taxon>Rotosphaerida</taxon>
        <taxon>Fonticulaceae</taxon>
        <taxon>Fonticula</taxon>
    </lineage>
</organism>
<evidence type="ECO:0000256" key="5">
    <source>
        <dbReference type="ARBA" id="ARBA00022917"/>
    </source>
</evidence>
<dbReference type="PANTHER" id="PTHR22594:SF5">
    <property type="entry name" value="ASPARTATE--TRNA LIGASE, MITOCHONDRIAL"/>
    <property type="match status" value="1"/>
</dbReference>
<dbReference type="InterPro" id="IPR004115">
    <property type="entry name" value="GAD-like_sf"/>
</dbReference>
<keyword evidence="9" id="KW-1185">Reference proteome</keyword>
<keyword evidence="6" id="KW-0030">Aminoacyl-tRNA synthetase</keyword>
<comment type="similarity">
    <text evidence="1">Belongs to the class-II aminoacyl-tRNA synthetase family. Type 1 subfamily.</text>
</comment>
<evidence type="ECO:0000313" key="9">
    <source>
        <dbReference type="Proteomes" id="UP000030693"/>
    </source>
</evidence>
<keyword evidence="4" id="KW-0067">ATP-binding</keyword>
<sequence length="715" mass="76995">MPPLLRALPLAAWRSCRGLTGCVPRRPAGAWSRALSSLAADAAGRPAPVDPAPSAGCPAPAAPGPGADLHWNFEPRSHLCGDISEGLVGQSVRLNGWLQNPRSMSEQLVFRTLRDHSGVAQLVWEAPAGGLPAVGDLLRSLPLETVVQLTGTVISRPDASKRQHAGAGVTDGLVEVAVHTITPLGRPVASGLPFPIGTGKAPGPAAAVQDDRLKLQYRYLDLRAAGLQGNLRQRHRTLRTARRILDAAGFVEIETPTLFKATSEGAREFLVPARAPGRFYALPQSPQQYKQLLMVAGFDRYYQVARCWRDEDLRADRQPEFTQLDIEMSYATPAIVKKTVHEVISAIWAEAKGVTLPEEFPVLSFDDAIRMYGSDKPDTRFDMIIHDLSTVARKRSSFAPFRRVFDEAAAGPGGAATLEAFVVPGALPRMSKSAWRALSKASRKGHFVIAAEVTADRGLAAVGASTALFDFPDKQSTGIQAEILGPLGAVPGDTIVFVASPPRLPGAASTEAGRQRLDVFQRLAQLDPAWAEPLLQQDHFLWVEDFPLFTVEHDEQTGEFRRESTHHPFTAPHEEDVGLLFSADPRDHARIRAQHYDLVLNGSELGGGSIRIHRADVQQHVFRHILNLSETQVAEFDHLVEALGYGAPPHGGIALGVDRLVASVVGAASLREVIAFPKSTSGADLTVGSPSAVPTADIRLQELRAALAAGADGHR</sequence>
<dbReference type="PRINTS" id="PR01042">
    <property type="entry name" value="TRNASYNTHASP"/>
</dbReference>
<dbReference type="GO" id="GO:0005524">
    <property type="term" value="F:ATP binding"/>
    <property type="evidence" value="ECO:0007669"/>
    <property type="project" value="UniProtKB-KW"/>
</dbReference>
<name>A0A058Z602_FONAL</name>
<dbReference type="HAMAP" id="MF_00044">
    <property type="entry name" value="Asp_tRNA_synth_type1"/>
    <property type="match status" value="1"/>
</dbReference>
<dbReference type="PROSITE" id="PS50862">
    <property type="entry name" value="AA_TRNA_LIGASE_II"/>
    <property type="match status" value="1"/>
</dbReference>
<dbReference type="OMA" id="LCGWVDR"/>
<keyword evidence="5" id="KW-0648">Protein biosynthesis</keyword>
<dbReference type="GeneID" id="20528833"/>
<dbReference type="Gene3D" id="2.40.50.140">
    <property type="entry name" value="Nucleic acid-binding proteins"/>
    <property type="match status" value="1"/>
</dbReference>
<dbReference type="GO" id="GO:0006422">
    <property type="term" value="P:aspartyl-tRNA aminoacylation"/>
    <property type="evidence" value="ECO:0007669"/>
    <property type="project" value="TreeGrafter"/>
</dbReference>
<dbReference type="NCBIfam" id="NF001750">
    <property type="entry name" value="PRK00476.1"/>
    <property type="match status" value="1"/>
</dbReference>
<dbReference type="InterPro" id="IPR006195">
    <property type="entry name" value="aa-tRNA-synth_II"/>
</dbReference>
<evidence type="ECO:0000256" key="1">
    <source>
        <dbReference type="ARBA" id="ARBA00006303"/>
    </source>
</evidence>
<dbReference type="Gene3D" id="3.30.930.10">
    <property type="entry name" value="Bira Bifunctional Protein, Domain 2"/>
    <property type="match status" value="1"/>
</dbReference>
<evidence type="ECO:0000259" key="7">
    <source>
        <dbReference type="PROSITE" id="PS50862"/>
    </source>
</evidence>
<dbReference type="InterPro" id="IPR004524">
    <property type="entry name" value="Asp-tRNA-ligase_1"/>
</dbReference>
<dbReference type="RefSeq" id="XP_009496265.1">
    <property type="nucleotide sequence ID" value="XM_009497990.1"/>
</dbReference>
<keyword evidence="3" id="KW-0547">Nucleotide-binding</keyword>
<evidence type="ECO:0000256" key="3">
    <source>
        <dbReference type="ARBA" id="ARBA00022741"/>
    </source>
</evidence>
<dbReference type="NCBIfam" id="TIGR00459">
    <property type="entry name" value="aspS_bact"/>
    <property type="match status" value="1"/>
</dbReference>
<evidence type="ECO:0000313" key="8">
    <source>
        <dbReference type="EMBL" id="KCV69700.1"/>
    </source>
</evidence>
<accession>A0A058Z602</accession>
<dbReference type="eggNOG" id="KOG2411">
    <property type="taxonomic scope" value="Eukaryota"/>
</dbReference>
<dbReference type="InterPro" id="IPR004364">
    <property type="entry name" value="Aa-tRNA-synt_II"/>
</dbReference>
<dbReference type="STRING" id="691883.A0A058Z602"/>
<dbReference type="Pfam" id="PF00152">
    <property type="entry name" value="tRNA-synt_2"/>
    <property type="match status" value="1"/>
</dbReference>
<dbReference type="Gene3D" id="3.30.1360.30">
    <property type="entry name" value="GAD-like domain"/>
    <property type="match status" value="1"/>
</dbReference>
<evidence type="ECO:0000256" key="4">
    <source>
        <dbReference type="ARBA" id="ARBA00022840"/>
    </source>
</evidence>
<dbReference type="PANTHER" id="PTHR22594">
    <property type="entry name" value="ASPARTYL/LYSYL-TRNA SYNTHETASE"/>
    <property type="match status" value="1"/>
</dbReference>
<reference evidence="8" key="1">
    <citation type="submission" date="2013-04" db="EMBL/GenBank/DDBJ databases">
        <title>The Genome Sequence of Fonticula alba ATCC 38817.</title>
        <authorList>
            <consortium name="The Broad Institute Genomics Platform"/>
            <person name="Russ C."/>
            <person name="Cuomo C."/>
            <person name="Burger G."/>
            <person name="Gray M.W."/>
            <person name="Holland P.W.H."/>
            <person name="King N."/>
            <person name="Lang F.B.F."/>
            <person name="Roger A.J."/>
            <person name="Ruiz-Trillo I."/>
            <person name="Brown M."/>
            <person name="Walker B."/>
            <person name="Young S."/>
            <person name="Zeng Q."/>
            <person name="Gargeya S."/>
            <person name="Fitzgerald M."/>
            <person name="Haas B."/>
            <person name="Abouelleil A."/>
            <person name="Allen A.W."/>
            <person name="Alvarado L."/>
            <person name="Arachchi H.M."/>
            <person name="Berlin A.M."/>
            <person name="Chapman S.B."/>
            <person name="Gainer-Dewar J."/>
            <person name="Goldberg J."/>
            <person name="Griggs A."/>
            <person name="Gujja S."/>
            <person name="Hansen M."/>
            <person name="Howarth C."/>
            <person name="Imamovic A."/>
            <person name="Ireland A."/>
            <person name="Larimer J."/>
            <person name="McCowan C."/>
            <person name="Murphy C."/>
            <person name="Pearson M."/>
            <person name="Poon T.W."/>
            <person name="Priest M."/>
            <person name="Roberts A."/>
            <person name="Saif S."/>
            <person name="Shea T."/>
            <person name="Sisk P."/>
            <person name="Sykes S."/>
            <person name="Wortman J."/>
            <person name="Nusbaum C."/>
            <person name="Birren B."/>
        </authorList>
    </citation>
    <scope>NUCLEOTIDE SEQUENCE [LARGE SCALE GENOMIC DNA]</scope>
    <source>
        <strain evidence="8">ATCC 38817</strain>
    </source>
</reference>
<proteinExistence type="inferred from homology"/>
<gene>
    <name evidence="8" type="ORF">H696_04108</name>
</gene>
<dbReference type="InterPro" id="IPR012340">
    <property type="entry name" value="NA-bd_OB-fold"/>
</dbReference>
<evidence type="ECO:0000256" key="6">
    <source>
        <dbReference type="ARBA" id="ARBA00023146"/>
    </source>
</evidence>
<keyword evidence="2" id="KW-0436">Ligase</keyword>
<dbReference type="EMBL" id="KB932206">
    <property type="protein sequence ID" value="KCV69700.1"/>
    <property type="molecule type" value="Genomic_DNA"/>
</dbReference>
<dbReference type="GO" id="GO:0004815">
    <property type="term" value="F:aspartate-tRNA ligase activity"/>
    <property type="evidence" value="ECO:0007669"/>
    <property type="project" value="TreeGrafter"/>
</dbReference>
<dbReference type="InterPro" id="IPR002312">
    <property type="entry name" value="Asp/Asn-tRNA-synth_IIb"/>
</dbReference>
<protein>
    <recommendedName>
        <fullName evidence="7">Aminoacyl-transfer RNA synthetases class-II family profile domain-containing protein</fullName>
    </recommendedName>
</protein>
<dbReference type="GO" id="GO:0005739">
    <property type="term" value="C:mitochondrion"/>
    <property type="evidence" value="ECO:0007669"/>
    <property type="project" value="TreeGrafter"/>
</dbReference>
<dbReference type="OrthoDB" id="439710at2759"/>
<dbReference type="SUPFAM" id="SSF55681">
    <property type="entry name" value="Class II aaRS and biotin synthetases"/>
    <property type="match status" value="1"/>
</dbReference>
<dbReference type="InterPro" id="IPR045864">
    <property type="entry name" value="aa-tRNA-synth_II/BPL/LPL"/>
</dbReference>
<dbReference type="AlphaFoldDB" id="A0A058Z602"/>
<evidence type="ECO:0000256" key="2">
    <source>
        <dbReference type="ARBA" id="ARBA00022598"/>
    </source>
</evidence>
<feature type="domain" description="Aminoacyl-transfer RNA synthetases class-II family profile" evidence="7">
    <location>
        <begin position="231"/>
        <end position="677"/>
    </location>
</feature>
<dbReference type="Proteomes" id="UP000030693">
    <property type="component" value="Unassembled WGS sequence"/>
</dbReference>